<evidence type="ECO:0000256" key="2">
    <source>
        <dbReference type="ARBA" id="ARBA00022927"/>
    </source>
</evidence>
<feature type="domain" description="Beta-adaptin appendage C-terminal subdomain" evidence="4">
    <location>
        <begin position="132"/>
        <end position="247"/>
    </location>
</feature>
<dbReference type="InterPro" id="IPR009028">
    <property type="entry name" value="Coatomer/calthrin_app_sub_C"/>
</dbReference>
<name>A0AAD5S9P5_9FUNG</name>
<reference evidence="5" key="1">
    <citation type="submission" date="2020-05" db="EMBL/GenBank/DDBJ databases">
        <title>Phylogenomic resolution of chytrid fungi.</title>
        <authorList>
            <person name="Stajich J.E."/>
            <person name="Amses K."/>
            <person name="Simmons R."/>
            <person name="Seto K."/>
            <person name="Myers J."/>
            <person name="Bonds A."/>
            <person name="Quandt C.A."/>
            <person name="Barry K."/>
            <person name="Liu P."/>
            <person name="Grigoriev I."/>
            <person name="Longcore J.E."/>
            <person name="James T.Y."/>
        </authorList>
    </citation>
    <scope>NUCLEOTIDE SEQUENCE</scope>
    <source>
        <strain evidence="5">JEL0318</strain>
    </source>
</reference>
<dbReference type="InterPro" id="IPR015151">
    <property type="entry name" value="B-adaptin_app_sub_C"/>
</dbReference>
<dbReference type="SUPFAM" id="SSF49348">
    <property type="entry name" value="Clathrin adaptor appendage domain"/>
    <property type="match status" value="1"/>
</dbReference>
<evidence type="ECO:0000313" key="5">
    <source>
        <dbReference type="EMBL" id="KAJ3048912.1"/>
    </source>
</evidence>
<dbReference type="SMART" id="SM01020">
    <property type="entry name" value="B2-adapt-app_C"/>
    <property type="match status" value="1"/>
</dbReference>
<dbReference type="InterPro" id="IPR013037">
    <property type="entry name" value="Clathrin_b-adaptin_app_Ig-like"/>
</dbReference>
<dbReference type="Gene3D" id="3.30.310.10">
    <property type="entry name" value="TATA-Binding Protein"/>
    <property type="match status" value="1"/>
</dbReference>
<evidence type="ECO:0000256" key="1">
    <source>
        <dbReference type="ARBA" id="ARBA00022448"/>
    </source>
</evidence>
<proteinExistence type="predicted"/>
<keyword evidence="1" id="KW-0813">Transport</keyword>
<evidence type="ECO:0000259" key="4">
    <source>
        <dbReference type="SMART" id="SM01020"/>
    </source>
</evidence>
<dbReference type="InterPro" id="IPR012295">
    <property type="entry name" value="TBP_dom_sf"/>
</dbReference>
<gene>
    <name evidence="5" type="primary">AP2B1</name>
    <name evidence="5" type="ORF">HK097_010081</name>
</gene>
<dbReference type="Gene3D" id="2.60.40.1150">
    <property type="match status" value="1"/>
</dbReference>
<dbReference type="GO" id="GO:0006886">
    <property type="term" value="P:intracellular protein transport"/>
    <property type="evidence" value="ECO:0007669"/>
    <property type="project" value="InterPro"/>
</dbReference>
<protein>
    <submittedName>
        <fullName evidence="5">AP-2 complex subunit beta</fullName>
    </submittedName>
</protein>
<sequence>GVADLFGVGLTAGYVAPKTQFLSAQNGKGLEIVGTFSRKHGQVYMEMTFTNKAMQPLSDFAILFNKNTFSLVPGPLEVRSPLFPNQSVDVSLRVNSEGLPQITTPVNNLQVALKSSPGISYFQTLVPLHVLFSENGKLEQETWLKMWQADMGAVGEGVCVVEGVKNRDGMGVDGVRDLLGVNRVFTVAGRVVEGVPVLYTSTRLVDGTVLLSEFKFDPGMGSCQVSTKSYAGHVTGAFHDAVRAILTA</sequence>
<dbReference type="Proteomes" id="UP001212841">
    <property type="component" value="Unassembled WGS sequence"/>
</dbReference>
<evidence type="ECO:0000313" key="6">
    <source>
        <dbReference type="Proteomes" id="UP001212841"/>
    </source>
</evidence>
<dbReference type="FunFam" id="2.60.40.1150:FF:000001">
    <property type="entry name" value="AP complex subunit beta"/>
    <property type="match status" value="1"/>
</dbReference>
<keyword evidence="2" id="KW-0653">Protein transport</keyword>
<dbReference type="SUPFAM" id="SSF55711">
    <property type="entry name" value="Subdomain of clathrin and coatomer appendage domain"/>
    <property type="match status" value="1"/>
</dbReference>
<dbReference type="Pfam" id="PF09066">
    <property type="entry name" value="B2-adapt-app_C"/>
    <property type="match status" value="1"/>
</dbReference>
<organism evidence="5 6">
    <name type="scientific">Rhizophlyctis rosea</name>
    <dbReference type="NCBI Taxonomy" id="64517"/>
    <lineage>
        <taxon>Eukaryota</taxon>
        <taxon>Fungi</taxon>
        <taxon>Fungi incertae sedis</taxon>
        <taxon>Chytridiomycota</taxon>
        <taxon>Chytridiomycota incertae sedis</taxon>
        <taxon>Chytridiomycetes</taxon>
        <taxon>Rhizophlyctidales</taxon>
        <taxon>Rhizophlyctidaceae</taxon>
        <taxon>Rhizophlyctis</taxon>
    </lineage>
</organism>
<dbReference type="Pfam" id="PF02883">
    <property type="entry name" value="Alpha_adaptinC2"/>
    <property type="match status" value="1"/>
</dbReference>
<dbReference type="GO" id="GO:0030131">
    <property type="term" value="C:clathrin adaptor complex"/>
    <property type="evidence" value="ECO:0007669"/>
    <property type="project" value="InterPro"/>
</dbReference>
<comment type="caution">
    <text evidence="5">The sequence shown here is derived from an EMBL/GenBank/DDBJ whole genome shotgun (WGS) entry which is preliminary data.</text>
</comment>
<dbReference type="GO" id="GO:0016192">
    <property type="term" value="P:vesicle-mediated transport"/>
    <property type="evidence" value="ECO:0007669"/>
    <property type="project" value="InterPro"/>
</dbReference>
<dbReference type="InterPro" id="IPR013041">
    <property type="entry name" value="Clathrin_app_Ig-like_sf"/>
</dbReference>
<dbReference type="SMART" id="SM00809">
    <property type="entry name" value="Alpha_adaptinC2"/>
    <property type="match status" value="1"/>
</dbReference>
<dbReference type="InterPro" id="IPR008152">
    <property type="entry name" value="Clathrin_a/b/g-adaptin_app_Ig"/>
</dbReference>
<keyword evidence="6" id="KW-1185">Reference proteome</keyword>
<feature type="non-terminal residue" evidence="5">
    <location>
        <position position="248"/>
    </location>
</feature>
<dbReference type="AlphaFoldDB" id="A0AAD5S9P5"/>
<feature type="domain" description="Clathrin adaptor alpha/beta/gamma-adaptin appendage Ig-like subdomain" evidence="3">
    <location>
        <begin position="14"/>
        <end position="116"/>
    </location>
</feature>
<evidence type="ECO:0000259" key="3">
    <source>
        <dbReference type="SMART" id="SM00809"/>
    </source>
</evidence>
<dbReference type="EMBL" id="JADGJD010000719">
    <property type="protein sequence ID" value="KAJ3048912.1"/>
    <property type="molecule type" value="Genomic_DNA"/>
</dbReference>
<accession>A0AAD5S9P5</accession>